<dbReference type="CDD" id="cd00371">
    <property type="entry name" value="HMA"/>
    <property type="match status" value="1"/>
</dbReference>
<dbReference type="GO" id="GO:0012505">
    <property type="term" value="C:endomembrane system"/>
    <property type="evidence" value="ECO:0007669"/>
    <property type="project" value="UniProtKB-SubCell"/>
</dbReference>
<dbReference type="KEGG" id="mah:MEALZ_3945"/>
<dbReference type="PROSITE" id="PS00154">
    <property type="entry name" value="ATPASE_E1_E2"/>
    <property type="match status" value="1"/>
</dbReference>
<dbReference type="PRINTS" id="PR00943">
    <property type="entry name" value="CUATPASE"/>
</dbReference>
<dbReference type="Gene3D" id="3.30.70.100">
    <property type="match status" value="1"/>
</dbReference>
<dbReference type="PANTHER" id="PTHR43520:SF8">
    <property type="entry name" value="P-TYPE CU(+) TRANSPORTER"/>
    <property type="match status" value="1"/>
</dbReference>
<name>G4T0J7_META2</name>
<evidence type="ECO:0000313" key="13">
    <source>
        <dbReference type="Proteomes" id="UP000008315"/>
    </source>
</evidence>
<dbReference type="RefSeq" id="WP_014150350.1">
    <property type="nucleotide sequence ID" value="NC_016112.1"/>
</dbReference>
<keyword evidence="5 10" id="KW-0547">Nucleotide-binding</keyword>
<dbReference type="Gene3D" id="2.70.150.10">
    <property type="entry name" value="Calcium-transporting ATPase, cytoplasmic transduction domain A"/>
    <property type="match status" value="1"/>
</dbReference>
<dbReference type="NCBIfam" id="TIGR01511">
    <property type="entry name" value="ATPase-IB1_Cu"/>
    <property type="match status" value="1"/>
</dbReference>
<dbReference type="PROSITE" id="PS50846">
    <property type="entry name" value="HMA_2"/>
    <property type="match status" value="1"/>
</dbReference>
<feature type="transmembrane region" description="Helical" evidence="10">
    <location>
        <begin position="782"/>
        <end position="799"/>
    </location>
</feature>
<dbReference type="AlphaFoldDB" id="G4T0J7"/>
<dbReference type="SFLD" id="SFLDF00027">
    <property type="entry name" value="p-type_atpase"/>
    <property type="match status" value="1"/>
</dbReference>
<evidence type="ECO:0000256" key="10">
    <source>
        <dbReference type="RuleBase" id="RU362081"/>
    </source>
</evidence>
<dbReference type="SUPFAM" id="SSF81653">
    <property type="entry name" value="Calcium ATPase, transduction domain A"/>
    <property type="match status" value="1"/>
</dbReference>
<dbReference type="Gene3D" id="3.40.50.1000">
    <property type="entry name" value="HAD superfamily/HAD-like"/>
    <property type="match status" value="1"/>
</dbReference>
<dbReference type="GO" id="GO:0005507">
    <property type="term" value="F:copper ion binding"/>
    <property type="evidence" value="ECO:0007669"/>
    <property type="project" value="TreeGrafter"/>
</dbReference>
<comment type="subcellular location">
    <subcellularLocation>
        <location evidence="10">Cell membrane</location>
    </subcellularLocation>
    <subcellularLocation>
        <location evidence="1">Endomembrane system</location>
        <topology evidence="1">Multi-pass membrane protein</topology>
    </subcellularLocation>
</comment>
<feature type="transmembrane region" description="Helical" evidence="10">
    <location>
        <begin position="266"/>
        <end position="283"/>
    </location>
</feature>
<comment type="similarity">
    <text evidence="2 10">Belongs to the cation transport ATPase (P-type) (TC 3.A.3) family. Type IB subfamily.</text>
</comment>
<dbReference type="InterPro" id="IPR027256">
    <property type="entry name" value="P-typ_ATPase_IB"/>
</dbReference>
<sequence>MADGNIKMGNMDTIQPTKHFSIAHRLNKRLRIIVPSLRKDRERAYILQILLLKREGVESVNITPQIGSLTIFYDPEKLPFENLLHLLDAVIANIGVQPREVLKSLKRDKNYSDKLAQDYVIGVGDMSCASCALYLEMVLQRQPDVLHASVNYISETARIKTYLPKDKLFKIIADNGYQGFSIDSLAERKLLFDLERKHLHKAKRQILALGKLSVPVWLLSAIGSKSRTLLLIQAVLAGAAIIGGGRDIFKKAFNQAKRGAAEMDSLVALGVGAAYTYSIPALFRPSRHVYFGAATAIIDFVTVGRYLEELAKNRAVQDIRKLVNLQPHQATLLKDGKELKIMAEQIEIGDILLIRPGERIPADGEVIKGLSSVNEAMVTGSAMPAIKEPGHRLYDGSINGSGVLQMRATATGKDTFLSGLIHMVDQAQASKLKIQKTVDSVASVFVPSVIVLSGATFGGWLLAGERVAHALSNAIAVLLISCPCALGLATPAATMVGTGQAARRGIYIRNGEALETAASIDTVLFDKTGTITEGVAEISDFFNISDFDDERLLQFAASAEFNSEHFLGQAIVRYAKERGMEIEESSQFHNAPDRGIRAQIGDRQLLLGSDLWMKQHQIDLTPLKATSKKLALQGKTLVYLAIDRRAAALFAATDTIRPNARQVVEHLHQAGIDTWMVTGDTELAARHISEQVGIVTVYSEADPAKKLALIRQLRESGHKVAMIGDGINDAPALAAANVSLVIDKGTDIAIEAADLVLLDGDIGKIADAIELSENTLSIIKQNLIWAFGYNAIAIPFAVAGKLNPAIASAAMALSSVSVIVNSLRLNRKK</sequence>
<dbReference type="EMBL" id="FO082060">
    <property type="protein sequence ID" value="CCE25601.1"/>
    <property type="molecule type" value="Genomic_DNA"/>
</dbReference>
<dbReference type="InterPro" id="IPR006121">
    <property type="entry name" value="HMA_dom"/>
</dbReference>
<dbReference type="PATRIC" id="fig|271065.3.peg.4076"/>
<dbReference type="InterPro" id="IPR023298">
    <property type="entry name" value="ATPase_P-typ_TM_dom_sf"/>
</dbReference>
<feature type="transmembrane region" description="Helical" evidence="10">
    <location>
        <begin position="206"/>
        <end position="223"/>
    </location>
</feature>
<dbReference type="PROSITE" id="PS01047">
    <property type="entry name" value="HMA_1"/>
    <property type="match status" value="1"/>
</dbReference>
<dbReference type="GO" id="GO:0005886">
    <property type="term" value="C:plasma membrane"/>
    <property type="evidence" value="ECO:0007669"/>
    <property type="project" value="UniProtKB-SubCell"/>
</dbReference>
<keyword evidence="3 10" id="KW-0812">Transmembrane</keyword>
<keyword evidence="9 10" id="KW-0472">Membrane</keyword>
<dbReference type="GO" id="GO:0005524">
    <property type="term" value="F:ATP binding"/>
    <property type="evidence" value="ECO:0007669"/>
    <property type="project" value="UniProtKB-UniRule"/>
</dbReference>
<feature type="transmembrane region" description="Helical" evidence="10">
    <location>
        <begin position="441"/>
        <end position="462"/>
    </location>
</feature>
<dbReference type="PRINTS" id="PR00119">
    <property type="entry name" value="CATATPASE"/>
</dbReference>
<dbReference type="GO" id="GO:0043682">
    <property type="term" value="F:P-type divalent copper transporter activity"/>
    <property type="evidence" value="ECO:0007669"/>
    <property type="project" value="TreeGrafter"/>
</dbReference>
<dbReference type="CDD" id="cd02094">
    <property type="entry name" value="P-type_ATPase_Cu-like"/>
    <property type="match status" value="1"/>
</dbReference>
<dbReference type="NCBIfam" id="TIGR01494">
    <property type="entry name" value="ATPase_P-type"/>
    <property type="match status" value="1"/>
</dbReference>
<dbReference type="InterPro" id="IPR008250">
    <property type="entry name" value="ATPase_P-typ_transduc_dom_A_sf"/>
</dbReference>
<proteinExistence type="inferred from homology"/>
<evidence type="ECO:0000256" key="1">
    <source>
        <dbReference type="ARBA" id="ARBA00004127"/>
    </source>
</evidence>
<dbReference type="STRING" id="1091494.MEALZ_3945"/>
<protein>
    <submittedName>
        <fullName evidence="12">Copper-translocating P-type ATPase</fullName>
    </submittedName>
</protein>
<dbReference type="FunFam" id="2.70.150.10:FF:000002">
    <property type="entry name" value="Copper-transporting ATPase 1, putative"/>
    <property type="match status" value="1"/>
</dbReference>
<dbReference type="InterPro" id="IPR036412">
    <property type="entry name" value="HAD-like_sf"/>
</dbReference>
<dbReference type="SUPFAM" id="SSF55008">
    <property type="entry name" value="HMA, heavy metal-associated domain"/>
    <property type="match status" value="1"/>
</dbReference>
<dbReference type="InterPro" id="IPR059000">
    <property type="entry name" value="ATPase_P-type_domA"/>
</dbReference>
<dbReference type="InterPro" id="IPR017969">
    <property type="entry name" value="Heavy-metal-associated_CS"/>
</dbReference>
<evidence type="ECO:0000256" key="3">
    <source>
        <dbReference type="ARBA" id="ARBA00022692"/>
    </source>
</evidence>
<evidence type="ECO:0000256" key="2">
    <source>
        <dbReference type="ARBA" id="ARBA00006024"/>
    </source>
</evidence>
<keyword evidence="13" id="KW-1185">Reference proteome</keyword>
<dbReference type="InterPro" id="IPR023299">
    <property type="entry name" value="ATPase_P-typ_cyto_dom_N"/>
</dbReference>
<dbReference type="Pfam" id="PF00122">
    <property type="entry name" value="E1-E2_ATPase"/>
    <property type="match status" value="1"/>
</dbReference>
<evidence type="ECO:0000256" key="8">
    <source>
        <dbReference type="ARBA" id="ARBA00022989"/>
    </source>
</evidence>
<reference evidence="13" key="1">
    <citation type="journal article" date="2012" name="J. Bacteriol.">
        <title>Genome sequence of the haloalkaliphilic methanotrophic bacterium Methylomicrobium alcaliphilum 20Z.</title>
        <authorList>
            <person name="Vuilleumier S."/>
            <person name="Khmelenina V.N."/>
            <person name="Bringel F."/>
            <person name="Reshetnikov A.S."/>
            <person name="Lajus A."/>
            <person name="Mangenot S."/>
            <person name="Rouy Z."/>
            <person name="Op den Camp H.J."/>
            <person name="Jetten M.S."/>
            <person name="Dispirito A.A."/>
            <person name="Dunfield P."/>
            <person name="Klotz M.G."/>
            <person name="Semrau J.D."/>
            <person name="Stein L.Y."/>
            <person name="Barbe V."/>
            <person name="Medigue C."/>
            <person name="Trotsenko Y.A."/>
            <person name="Kalyuzhnaya M.G."/>
        </authorList>
    </citation>
    <scope>NUCLEOTIDE SEQUENCE [LARGE SCALE GENOMIC DNA]</scope>
    <source>
        <strain evidence="13">DSM 19304 / NCIMB 14124 / VKM B-2133 / 20Z</strain>
    </source>
</reference>
<dbReference type="GO" id="GO:0055070">
    <property type="term" value="P:copper ion homeostasis"/>
    <property type="evidence" value="ECO:0007669"/>
    <property type="project" value="TreeGrafter"/>
</dbReference>
<dbReference type="SUPFAM" id="SSF81665">
    <property type="entry name" value="Calcium ATPase, transmembrane domain M"/>
    <property type="match status" value="1"/>
</dbReference>
<dbReference type="GO" id="GO:0016887">
    <property type="term" value="F:ATP hydrolysis activity"/>
    <property type="evidence" value="ECO:0007669"/>
    <property type="project" value="InterPro"/>
</dbReference>
<feature type="transmembrane region" description="Helical" evidence="10">
    <location>
        <begin position="474"/>
        <end position="496"/>
    </location>
</feature>
<keyword evidence="7" id="KW-1278">Translocase</keyword>
<dbReference type="InterPro" id="IPR036163">
    <property type="entry name" value="HMA_dom_sf"/>
</dbReference>
<dbReference type="InterPro" id="IPR023214">
    <property type="entry name" value="HAD_sf"/>
</dbReference>
<dbReference type="SFLD" id="SFLDS00003">
    <property type="entry name" value="Haloacid_Dehalogenase"/>
    <property type="match status" value="1"/>
</dbReference>
<gene>
    <name evidence="12" type="ordered locus">MEALZ_3945</name>
</gene>
<feature type="transmembrane region" description="Helical" evidence="10">
    <location>
        <begin position="805"/>
        <end position="823"/>
    </location>
</feature>
<dbReference type="Pfam" id="PF00403">
    <property type="entry name" value="HMA"/>
    <property type="match status" value="1"/>
</dbReference>
<dbReference type="InterPro" id="IPR018303">
    <property type="entry name" value="ATPase_P-typ_P_site"/>
</dbReference>
<evidence type="ECO:0000256" key="7">
    <source>
        <dbReference type="ARBA" id="ARBA00022967"/>
    </source>
</evidence>
<keyword evidence="6 10" id="KW-0067">ATP-binding</keyword>
<keyword evidence="8 10" id="KW-1133">Transmembrane helix</keyword>
<feature type="domain" description="HMA" evidence="11">
    <location>
        <begin position="117"/>
        <end position="180"/>
    </location>
</feature>
<dbReference type="HOGENOM" id="CLU_001771_0_3_6"/>
<feature type="transmembrane region" description="Helical" evidence="10">
    <location>
        <begin position="289"/>
        <end position="307"/>
    </location>
</feature>
<feature type="transmembrane region" description="Helical" evidence="10">
    <location>
        <begin position="229"/>
        <end position="245"/>
    </location>
</feature>
<evidence type="ECO:0000256" key="4">
    <source>
        <dbReference type="ARBA" id="ARBA00022723"/>
    </source>
</evidence>
<evidence type="ECO:0000256" key="9">
    <source>
        <dbReference type="ARBA" id="ARBA00023136"/>
    </source>
</evidence>
<organism evidence="12 13">
    <name type="scientific">Methylotuvimicrobium alcaliphilum (strain DSM 19304 / NCIMB 14124 / VKM B-2133 / 20Z)</name>
    <name type="common">Methylomicrobium alcaliphilum</name>
    <dbReference type="NCBI Taxonomy" id="1091494"/>
    <lineage>
        <taxon>Bacteria</taxon>
        <taxon>Pseudomonadati</taxon>
        <taxon>Pseudomonadota</taxon>
        <taxon>Gammaproteobacteria</taxon>
        <taxon>Methylococcales</taxon>
        <taxon>Methylococcaceae</taxon>
        <taxon>Methylotuvimicrobium</taxon>
    </lineage>
</organism>
<evidence type="ECO:0000259" key="11">
    <source>
        <dbReference type="PROSITE" id="PS50846"/>
    </source>
</evidence>
<evidence type="ECO:0000256" key="6">
    <source>
        <dbReference type="ARBA" id="ARBA00022840"/>
    </source>
</evidence>
<dbReference type="SUPFAM" id="SSF56784">
    <property type="entry name" value="HAD-like"/>
    <property type="match status" value="1"/>
</dbReference>
<dbReference type="InterPro" id="IPR001757">
    <property type="entry name" value="P_typ_ATPase"/>
</dbReference>
<dbReference type="SFLD" id="SFLDG00002">
    <property type="entry name" value="C1.7:_P-type_atpase_like"/>
    <property type="match status" value="1"/>
</dbReference>
<dbReference type="Proteomes" id="UP000008315">
    <property type="component" value="Chromosome"/>
</dbReference>
<dbReference type="Pfam" id="PF00702">
    <property type="entry name" value="Hydrolase"/>
    <property type="match status" value="1"/>
</dbReference>
<keyword evidence="10" id="KW-1003">Cell membrane</keyword>
<dbReference type="Gene3D" id="3.40.1110.10">
    <property type="entry name" value="Calcium-transporting ATPase, cytoplasmic domain N"/>
    <property type="match status" value="1"/>
</dbReference>
<accession>G4T0J7</accession>
<dbReference type="PANTHER" id="PTHR43520">
    <property type="entry name" value="ATP7, ISOFORM B"/>
    <property type="match status" value="1"/>
</dbReference>
<dbReference type="InterPro" id="IPR044492">
    <property type="entry name" value="P_typ_ATPase_HD_dom"/>
</dbReference>
<keyword evidence="4 10" id="KW-0479">Metal-binding</keyword>
<evidence type="ECO:0000313" key="12">
    <source>
        <dbReference type="EMBL" id="CCE25601.1"/>
    </source>
</evidence>
<dbReference type="NCBIfam" id="TIGR01525">
    <property type="entry name" value="ATPase-IB_hvy"/>
    <property type="match status" value="1"/>
</dbReference>
<evidence type="ECO:0000256" key="5">
    <source>
        <dbReference type="ARBA" id="ARBA00022741"/>
    </source>
</evidence>